<comment type="subcellular location">
    <subcellularLocation>
        <location evidence="1 9">Nucleus</location>
    </subcellularLocation>
</comment>
<evidence type="ECO:0000256" key="3">
    <source>
        <dbReference type="ARBA" id="ARBA00022723"/>
    </source>
</evidence>
<dbReference type="AlphaFoldDB" id="A0AA86VR85"/>
<accession>A0AA86VR85</accession>
<evidence type="ECO:0000256" key="4">
    <source>
        <dbReference type="ARBA" id="ARBA00022737"/>
    </source>
</evidence>
<dbReference type="InterPro" id="IPR000315">
    <property type="entry name" value="Znf_B-box"/>
</dbReference>
<evidence type="ECO:0000256" key="6">
    <source>
        <dbReference type="ARBA" id="ARBA00022833"/>
    </source>
</evidence>
<dbReference type="InterPro" id="IPR049808">
    <property type="entry name" value="CONSTANS-like_Bbox1"/>
</dbReference>
<dbReference type="PROSITE" id="PS51017">
    <property type="entry name" value="CCT"/>
    <property type="match status" value="1"/>
</dbReference>
<name>A0AA86VR85_9FABA</name>
<keyword evidence="13" id="KW-1185">Reference proteome</keyword>
<dbReference type="GO" id="GO:0010114">
    <property type="term" value="P:response to red light"/>
    <property type="evidence" value="ECO:0007669"/>
    <property type="project" value="EnsemblPlants"/>
</dbReference>
<keyword evidence="7 9" id="KW-0539">Nucleus</keyword>
<dbReference type="GO" id="GO:0000976">
    <property type="term" value="F:transcription cis-regulatory region binding"/>
    <property type="evidence" value="ECO:0007669"/>
    <property type="project" value="EnsemblPlants"/>
</dbReference>
<gene>
    <name evidence="12" type="ORF">AYBTSS11_LOCUS22090</name>
</gene>
<dbReference type="PROSITE" id="PS50119">
    <property type="entry name" value="ZF_BBOX"/>
    <property type="match status" value="2"/>
</dbReference>
<evidence type="ECO:0000313" key="13">
    <source>
        <dbReference type="Proteomes" id="UP001189624"/>
    </source>
</evidence>
<evidence type="ECO:0000259" key="11">
    <source>
        <dbReference type="PROSITE" id="PS51017"/>
    </source>
</evidence>
<dbReference type="Gramene" id="rna-AYBTSS11_LOCUS22090">
    <property type="protein sequence ID" value="CAJ1969111.1"/>
    <property type="gene ID" value="gene-AYBTSS11_LOCUS22090"/>
</dbReference>
<dbReference type="GO" id="GO:0007623">
    <property type="term" value="P:circadian rhythm"/>
    <property type="evidence" value="ECO:0007669"/>
    <property type="project" value="EnsemblPlants"/>
</dbReference>
<evidence type="ECO:0000256" key="2">
    <source>
        <dbReference type="ARBA" id="ARBA00010024"/>
    </source>
</evidence>
<dbReference type="GO" id="GO:0008270">
    <property type="term" value="F:zinc ion binding"/>
    <property type="evidence" value="ECO:0007669"/>
    <property type="project" value="UniProtKB-KW"/>
</dbReference>
<feature type="domain" description="B box-type" evidence="10">
    <location>
        <begin position="10"/>
        <end position="57"/>
    </location>
</feature>
<dbReference type="GO" id="GO:0010218">
    <property type="term" value="P:response to far red light"/>
    <property type="evidence" value="ECO:0007669"/>
    <property type="project" value="EnsemblPlants"/>
</dbReference>
<evidence type="ECO:0000259" key="10">
    <source>
        <dbReference type="PROSITE" id="PS50119"/>
    </source>
</evidence>
<dbReference type="GO" id="GO:0005634">
    <property type="term" value="C:nucleus"/>
    <property type="evidence" value="ECO:0007669"/>
    <property type="project" value="UniProtKB-SubCell"/>
</dbReference>
<comment type="similarity">
    <text evidence="2">Belongs to the CONSTANS family.</text>
</comment>
<keyword evidence="5 8" id="KW-0863">Zinc-finger</keyword>
<keyword evidence="6" id="KW-0862">Zinc</keyword>
<proteinExistence type="inferred from homology"/>
<keyword evidence="4" id="KW-0677">Repeat</keyword>
<evidence type="ECO:0008006" key="14">
    <source>
        <dbReference type="Google" id="ProtNLM"/>
    </source>
</evidence>
<evidence type="ECO:0000313" key="12">
    <source>
        <dbReference type="EMBL" id="CAJ1969111.1"/>
    </source>
</evidence>
<feature type="domain" description="B box-type" evidence="10">
    <location>
        <begin position="53"/>
        <end position="100"/>
    </location>
</feature>
<evidence type="ECO:0000256" key="5">
    <source>
        <dbReference type="ARBA" id="ARBA00022771"/>
    </source>
</evidence>
<sequence length="352" mass="39925">MKNMTGSPNEKQRRCDYCGEFIALLYCRADSAKLCLFCDRKVHFPNQLFSKHSRTQLCDGCGDSPASVLCFAENSVLCHYCDCQIHNNHLLSQEHQRRPLEGFSGCPSVTQMLMILGLTEKSLHSTEGGSSHEDGLFDSHMWHAPSVVGLEYLIASSASSHKNRNGACGSKKEEILSQLRELIKMEPDFIHGEVDADRELKIENLSTDFERNAEANMFPSYEAGVFCWHGESSDRANQIVPSDTSMNDYNDLISSKDPSFSIPATHSYCNNQGKSSIYFMAENSSPTPKATPYELTSHERDSALLRYREKKKTRRYDKHIRYESRKVRAESRMRIKVHLNMTLQGDKGKLKS</sequence>
<evidence type="ECO:0000256" key="9">
    <source>
        <dbReference type="PROSITE-ProRule" id="PRU00357"/>
    </source>
</evidence>
<feature type="domain" description="CCT" evidence="11">
    <location>
        <begin position="300"/>
        <end position="342"/>
    </location>
</feature>
<dbReference type="PANTHER" id="PTHR31717">
    <property type="entry name" value="ZINC FINGER PROTEIN CONSTANS-LIKE 10"/>
    <property type="match status" value="1"/>
</dbReference>
<reference evidence="12" key="1">
    <citation type="submission" date="2023-10" db="EMBL/GenBank/DDBJ databases">
        <authorList>
            <person name="Domelevo Entfellner J.-B."/>
        </authorList>
    </citation>
    <scope>NUCLEOTIDE SEQUENCE</scope>
</reference>
<dbReference type="Pfam" id="PF06203">
    <property type="entry name" value="CCT"/>
    <property type="match status" value="1"/>
</dbReference>
<dbReference type="EMBL" id="OY731404">
    <property type="protein sequence ID" value="CAJ1969111.1"/>
    <property type="molecule type" value="Genomic_DNA"/>
</dbReference>
<evidence type="ECO:0000256" key="7">
    <source>
        <dbReference type="ARBA" id="ARBA00023242"/>
    </source>
</evidence>
<evidence type="ECO:0000256" key="8">
    <source>
        <dbReference type="PROSITE-ProRule" id="PRU00024"/>
    </source>
</evidence>
<dbReference type="GO" id="GO:0009637">
    <property type="term" value="P:response to blue light"/>
    <property type="evidence" value="ECO:0007669"/>
    <property type="project" value="EnsemblPlants"/>
</dbReference>
<protein>
    <recommendedName>
        <fullName evidence="14">Zinc finger protein CONSTANS-LIKE 13</fullName>
    </recommendedName>
</protein>
<dbReference type="SMART" id="SM00336">
    <property type="entry name" value="BBOX"/>
    <property type="match status" value="2"/>
</dbReference>
<keyword evidence="3" id="KW-0479">Metal-binding</keyword>
<dbReference type="PANTHER" id="PTHR31717:SF58">
    <property type="entry name" value="ZINC FINGER PROTEIN CONSTANS-LIKE 13"/>
    <property type="match status" value="1"/>
</dbReference>
<organism evidence="12 13">
    <name type="scientific">Sphenostylis stenocarpa</name>
    <dbReference type="NCBI Taxonomy" id="92480"/>
    <lineage>
        <taxon>Eukaryota</taxon>
        <taxon>Viridiplantae</taxon>
        <taxon>Streptophyta</taxon>
        <taxon>Embryophyta</taxon>
        <taxon>Tracheophyta</taxon>
        <taxon>Spermatophyta</taxon>
        <taxon>Magnoliopsida</taxon>
        <taxon>eudicotyledons</taxon>
        <taxon>Gunneridae</taxon>
        <taxon>Pentapetalae</taxon>
        <taxon>rosids</taxon>
        <taxon>fabids</taxon>
        <taxon>Fabales</taxon>
        <taxon>Fabaceae</taxon>
        <taxon>Papilionoideae</taxon>
        <taxon>50 kb inversion clade</taxon>
        <taxon>NPAAA clade</taxon>
        <taxon>indigoferoid/millettioid clade</taxon>
        <taxon>Phaseoleae</taxon>
        <taxon>Sphenostylis</taxon>
    </lineage>
</organism>
<dbReference type="GO" id="GO:0006355">
    <property type="term" value="P:regulation of DNA-templated transcription"/>
    <property type="evidence" value="ECO:0007669"/>
    <property type="project" value="UniProtKB-ARBA"/>
</dbReference>
<dbReference type="Proteomes" id="UP001189624">
    <property type="component" value="Chromosome 7"/>
</dbReference>
<dbReference type="CDD" id="cd19821">
    <property type="entry name" value="Bbox1_BBX-like"/>
    <property type="match status" value="2"/>
</dbReference>
<dbReference type="InterPro" id="IPR010402">
    <property type="entry name" value="CCT_domain"/>
</dbReference>
<evidence type="ECO:0000256" key="1">
    <source>
        <dbReference type="ARBA" id="ARBA00004123"/>
    </source>
</evidence>